<gene>
    <name evidence="1" type="ORF">K452DRAFT_48504</name>
</gene>
<proteinExistence type="predicted"/>
<dbReference type="Proteomes" id="UP000799438">
    <property type="component" value="Unassembled WGS sequence"/>
</dbReference>
<protein>
    <submittedName>
        <fullName evidence="1">Uncharacterized protein</fullName>
    </submittedName>
</protein>
<sequence>MHSGRVTGRYVRLSVHLRSDRWHQSREDLHTDGGRIIYHHLLVQIQYEVEHSTQRGPYHVRTHTVLLTAEHRMFGSCKTRSYAVQFPARSSCRAGRALRLHGKSSLAGVTDLASPCISDLRARRLTSCDSSCDIVRGPLGVSHACLHAPLTVRRSCRTIDY</sequence>
<dbReference type="EMBL" id="ML995489">
    <property type="protein sequence ID" value="KAF2140578.1"/>
    <property type="molecule type" value="Genomic_DNA"/>
</dbReference>
<keyword evidence="2" id="KW-1185">Reference proteome</keyword>
<dbReference type="GeneID" id="54304231"/>
<name>A0A6A6BAG3_9PEZI</name>
<reference evidence="1" key="1">
    <citation type="journal article" date="2020" name="Stud. Mycol.">
        <title>101 Dothideomycetes genomes: a test case for predicting lifestyles and emergence of pathogens.</title>
        <authorList>
            <person name="Haridas S."/>
            <person name="Albert R."/>
            <person name="Binder M."/>
            <person name="Bloem J."/>
            <person name="Labutti K."/>
            <person name="Salamov A."/>
            <person name="Andreopoulos B."/>
            <person name="Baker S."/>
            <person name="Barry K."/>
            <person name="Bills G."/>
            <person name="Bluhm B."/>
            <person name="Cannon C."/>
            <person name="Castanera R."/>
            <person name="Culley D."/>
            <person name="Daum C."/>
            <person name="Ezra D."/>
            <person name="Gonzalez J."/>
            <person name="Henrissat B."/>
            <person name="Kuo A."/>
            <person name="Liang C."/>
            <person name="Lipzen A."/>
            <person name="Lutzoni F."/>
            <person name="Magnuson J."/>
            <person name="Mondo S."/>
            <person name="Nolan M."/>
            <person name="Ohm R."/>
            <person name="Pangilinan J."/>
            <person name="Park H.-J."/>
            <person name="Ramirez L."/>
            <person name="Alfaro M."/>
            <person name="Sun H."/>
            <person name="Tritt A."/>
            <person name="Yoshinaga Y."/>
            <person name="Zwiers L.-H."/>
            <person name="Turgeon B."/>
            <person name="Goodwin S."/>
            <person name="Spatafora J."/>
            <person name="Crous P."/>
            <person name="Grigoriev I."/>
        </authorList>
    </citation>
    <scope>NUCLEOTIDE SEQUENCE</scope>
    <source>
        <strain evidence="1">CBS 121167</strain>
    </source>
</reference>
<evidence type="ECO:0000313" key="2">
    <source>
        <dbReference type="Proteomes" id="UP000799438"/>
    </source>
</evidence>
<accession>A0A6A6BAG3</accession>
<dbReference type="AlphaFoldDB" id="A0A6A6BAG3"/>
<evidence type="ECO:0000313" key="1">
    <source>
        <dbReference type="EMBL" id="KAF2140578.1"/>
    </source>
</evidence>
<dbReference type="RefSeq" id="XP_033396291.1">
    <property type="nucleotide sequence ID" value="XM_033546724.1"/>
</dbReference>
<organism evidence="1 2">
    <name type="scientific">Aplosporella prunicola CBS 121167</name>
    <dbReference type="NCBI Taxonomy" id="1176127"/>
    <lineage>
        <taxon>Eukaryota</taxon>
        <taxon>Fungi</taxon>
        <taxon>Dikarya</taxon>
        <taxon>Ascomycota</taxon>
        <taxon>Pezizomycotina</taxon>
        <taxon>Dothideomycetes</taxon>
        <taxon>Dothideomycetes incertae sedis</taxon>
        <taxon>Botryosphaeriales</taxon>
        <taxon>Aplosporellaceae</taxon>
        <taxon>Aplosporella</taxon>
    </lineage>
</organism>